<protein>
    <submittedName>
        <fullName evidence="1">Dynactin subunit 4</fullName>
    </submittedName>
</protein>
<organism evidence="1 2">
    <name type="scientific">Lipomyces orientalis</name>
    <dbReference type="NCBI Taxonomy" id="1233043"/>
    <lineage>
        <taxon>Eukaryota</taxon>
        <taxon>Fungi</taxon>
        <taxon>Dikarya</taxon>
        <taxon>Ascomycota</taxon>
        <taxon>Saccharomycotina</taxon>
        <taxon>Lipomycetes</taxon>
        <taxon>Lipomycetales</taxon>
        <taxon>Lipomycetaceae</taxon>
        <taxon>Lipomyces</taxon>
    </lineage>
</organism>
<evidence type="ECO:0000313" key="2">
    <source>
        <dbReference type="Proteomes" id="UP001489719"/>
    </source>
</evidence>
<accession>A0ACC3TP24</accession>
<dbReference type="EMBL" id="MU970071">
    <property type="protein sequence ID" value="KAK9322750.1"/>
    <property type="molecule type" value="Genomic_DNA"/>
</dbReference>
<evidence type="ECO:0000313" key="1">
    <source>
        <dbReference type="EMBL" id="KAK9322750.1"/>
    </source>
</evidence>
<gene>
    <name evidence="1" type="ORF">V1517DRAFT_322337</name>
</gene>
<sequence>MMATRYPLLRIHCPCAEPITDGQDNEVEAPTTSGSPDTGLDKTANLELPPTIDNPFALHALNSLYFCDVCLVLRCERCVVEEVVQTYCPACLHVYSADTTAAGNEPSRVTRKGRGDDATFCTRNCLQCPLCFTSLTMFATTASEGSEVPATVYLQCSHCSWDSRHTDRSLIFSKHSSLYQQVRKLSAQRAIDDESETHDTPATSFGALSQFYQRLYESVETEEAESDTSAPPSPMFSKRVSRSLETIRFLKSHYSKQGGPLSTPSPAITPSSVLGVLGRAGGVSNQKTREHAEKEKERCVSYIDEEAEIEKVSRMGGMTSLDETPTLSQQRANPFVRPTRSSDMLPLPTRLRTRRAKRCRACRHILVRPDVSSRKVSTSSSASASVAGSTSTVATAFRINLLSKNYIPTLRLTYLPATSPAQSSSPYQAGFIPHITYSFALTLFNPLYEPIKVTLASPPRTPKHGHSITFLTPSFDIGANIEDDWDLQAVTSLRRKFADLKMSGIANISASSESARTGPNLGILDRGRNWTSVIFEIVPANERSSEVEVPLFVSFAYEAEVEKDFGSGGRSGESADDGLFDKEQREVAFWSVLKIGRVIA</sequence>
<keyword evidence="2" id="KW-1185">Reference proteome</keyword>
<reference evidence="2" key="1">
    <citation type="journal article" date="2024" name="Front. Bioeng. Biotechnol.">
        <title>Genome-scale model development and genomic sequencing of the oleaginous clade Lipomyces.</title>
        <authorList>
            <person name="Czajka J.J."/>
            <person name="Han Y."/>
            <person name="Kim J."/>
            <person name="Mondo S.J."/>
            <person name="Hofstad B.A."/>
            <person name="Robles A."/>
            <person name="Haridas S."/>
            <person name="Riley R."/>
            <person name="LaButti K."/>
            <person name="Pangilinan J."/>
            <person name="Andreopoulos W."/>
            <person name="Lipzen A."/>
            <person name="Yan J."/>
            <person name="Wang M."/>
            <person name="Ng V."/>
            <person name="Grigoriev I.V."/>
            <person name="Spatafora J.W."/>
            <person name="Magnuson J.K."/>
            <person name="Baker S.E."/>
            <person name="Pomraning K.R."/>
        </authorList>
    </citation>
    <scope>NUCLEOTIDE SEQUENCE [LARGE SCALE GENOMIC DNA]</scope>
    <source>
        <strain evidence="2">CBS 10300</strain>
    </source>
</reference>
<proteinExistence type="predicted"/>
<dbReference type="Proteomes" id="UP001489719">
    <property type="component" value="Unassembled WGS sequence"/>
</dbReference>
<comment type="caution">
    <text evidence="1">The sequence shown here is derived from an EMBL/GenBank/DDBJ whole genome shotgun (WGS) entry which is preliminary data.</text>
</comment>
<name>A0ACC3TP24_9ASCO</name>